<dbReference type="InterPro" id="IPR036249">
    <property type="entry name" value="Thioredoxin-like_sf"/>
</dbReference>
<dbReference type="EMBL" id="FQVL01000003">
    <property type="protein sequence ID" value="SHE81494.1"/>
    <property type="molecule type" value="Genomic_DNA"/>
</dbReference>
<accession>A0A1M4WJX1</accession>
<evidence type="ECO:0000313" key="1">
    <source>
        <dbReference type="EMBL" id="SHE81494.1"/>
    </source>
</evidence>
<dbReference type="RefSeq" id="WP_073154336.1">
    <property type="nucleotide sequence ID" value="NZ_FQVL01000003.1"/>
</dbReference>
<dbReference type="Gene3D" id="3.40.30.30">
    <property type="entry name" value="Hypothetical protein sa0798"/>
    <property type="match status" value="1"/>
</dbReference>
<dbReference type="InterPro" id="IPR038218">
    <property type="entry name" value="YuzD-like_sp"/>
</dbReference>
<dbReference type="SUPFAM" id="SSF52833">
    <property type="entry name" value="Thioredoxin-like"/>
    <property type="match status" value="1"/>
</dbReference>
<protein>
    <submittedName>
        <fullName evidence="1">Disulfide oxidoreductase YuzD</fullName>
    </submittedName>
</protein>
<sequence>MITLYVMGDGDQENCSSCVQSPSSAETATWLDAALKRRFGTKQVNVQWVDVNHPRTQHERQLAKCILEEEYWYPVVMLDSQVIAEGNPRLKEIVQRLVALGVVEKKSY</sequence>
<dbReference type="OrthoDB" id="2389679at2"/>
<organism evidence="1 2">
    <name type="scientific">Seinonella peptonophila</name>
    <dbReference type="NCBI Taxonomy" id="112248"/>
    <lineage>
        <taxon>Bacteria</taxon>
        <taxon>Bacillati</taxon>
        <taxon>Bacillota</taxon>
        <taxon>Bacilli</taxon>
        <taxon>Bacillales</taxon>
        <taxon>Thermoactinomycetaceae</taxon>
        <taxon>Seinonella</taxon>
    </lineage>
</organism>
<dbReference type="AlphaFoldDB" id="A0A1M4WJX1"/>
<proteinExistence type="predicted"/>
<keyword evidence="2" id="KW-1185">Reference proteome</keyword>
<name>A0A1M4WJX1_9BACL</name>
<reference evidence="1 2" key="1">
    <citation type="submission" date="2016-11" db="EMBL/GenBank/DDBJ databases">
        <authorList>
            <person name="Jaros S."/>
            <person name="Januszkiewicz K."/>
            <person name="Wedrychowicz H."/>
        </authorList>
    </citation>
    <scope>NUCLEOTIDE SEQUENCE [LARGE SCALE GENOMIC DNA]</scope>
    <source>
        <strain evidence="1 2">DSM 44666</strain>
    </source>
</reference>
<gene>
    <name evidence="1" type="ORF">SAMN05444392_103254</name>
</gene>
<dbReference type="Pfam" id="PF07315">
    <property type="entry name" value="DUF1462"/>
    <property type="match status" value="1"/>
</dbReference>
<evidence type="ECO:0000313" key="2">
    <source>
        <dbReference type="Proteomes" id="UP000184476"/>
    </source>
</evidence>
<dbReference type="STRING" id="112248.SAMN05444392_103254"/>
<dbReference type="Proteomes" id="UP000184476">
    <property type="component" value="Unassembled WGS sequence"/>
</dbReference>
<dbReference type="InterPro" id="IPR009190">
    <property type="entry name" value="DUF1462"/>
</dbReference>